<sequence>MFKFEVKFVNLGRRDPYLENVKFDLNLRRFALAKLWRHL</sequence>
<gene>
    <name evidence="1" type="ORF">CAMRE0001_2856</name>
</gene>
<dbReference type="AlphaFoldDB" id="B9D4S0"/>
<dbReference type="Proteomes" id="UP000003082">
    <property type="component" value="Unassembled WGS sequence"/>
</dbReference>
<evidence type="ECO:0000313" key="2">
    <source>
        <dbReference type="Proteomes" id="UP000003082"/>
    </source>
</evidence>
<evidence type="ECO:0000313" key="1">
    <source>
        <dbReference type="EMBL" id="EEF12995.1"/>
    </source>
</evidence>
<dbReference type="EMBL" id="ACFU01000030">
    <property type="protein sequence ID" value="EEF12995.1"/>
    <property type="molecule type" value="Genomic_DNA"/>
</dbReference>
<comment type="caution">
    <text evidence="1">The sequence shown here is derived from an EMBL/GenBank/DDBJ whole genome shotgun (WGS) entry which is preliminary data.</text>
</comment>
<reference evidence="1 2" key="1">
    <citation type="submission" date="2008-08" db="EMBL/GenBank/DDBJ databases">
        <authorList>
            <person name="Madupu R."/>
            <person name="Durkin A.S."/>
            <person name="Torralba M."/>
            <person name="Methe B."/>
            <person name="Sutton G.G."/>
            <person name="Strausberg R.L."/>
            <person name="Nelson K.E."/>
        </authorList>
    </citation>
    <scope>NUCLEOTIDE SEQUENCE [LARGE SCALE GENOMIC DNA]</scope>
    <source>
        <strain evidence="1 2">RM3267</strain>
    </source>
</reference>
<name>B9D4S0_CAMRE</name>
<proteinExistence type="predicted"/>
<keyword evidence="2" id="KW-1185">Reference proteome</keyword>
<accession>B9D4S0</accession>
<protein>
    <submittedName>
        <fullName evidence="1">Uncharacterized protein</fullName>
    </submittedName>
</protein>
<organism evidence="1 2">
    <name type="scientific">Campylobacter rectus RM3267</name>
    <dbReference type="NCBI Taxonomy" id="553218"/>
    <lineage>
        <taxon>Bacteria</taxon>
        <taxon>Pseudomonadati</taxon>
        <taxon>Campylobacterota</taxon>
        <taxon>Epsilonproteobacteria</taxon>
        <taxon>Campylobacterales</taxon>
        <taxon>Campylobacteraceae</taxon>
        <taxon>Campylobacter</taxon>
    </lineage>
</organism>